<sequence>MGFSSSEELEVARHSLGQTLAEIDVKLAMADWNRQENRDIARGLASKLRQFESDIRPQVRLLE</sequence>
<gene>
    <name evidence="1" type="ORF">A2401_00525</name>
</gene>
<reference evidence="1 2" key="1">
    <citation type="journal article" date="2016" name="Nat. Commun.">
        <title>Thousands of microbial genomes shed light on interconnected biogeochemical processes in an aquifer system.</title>
        <authorList>
            <person name="Anantharaman K."/>
            <person name="Brown C.T."/>
            <person name="Hug L.A."/>
            <person name="Sharon I."/>
            <person name="Castelle C.J."/>
            <person name="Probst A.J."/>
            <person name="Thomas B.C."/>
            <person name="Singh A."/>
            <person name="Wilkins M.J."/>
            <person name="Karaoz U."/>
            <person name="Brodie E.L."/>
            <person name="Williams K.H."/>
            <person name="Hubbard S.S."/>
            <person name="Banfield J.F."/>
        </authorList>
    </citation>
    <scope>NUCLEOTIDE SEQUENCE [LARGE SCALE GENOMIC DNA]</scope>
</reference>
<evidence type="ECO:0000313" key="1">
    <source>
        <dbReference type="EMBL" id="OGZ84196.1"/>
    </source>
</evidence>
<evidence type="ECO:0000313" key="2">
    <source>
        <dbReference type="Proteomes" id="UP000177751"/>
    </source>
</evidence>
<dbReference type="EMBL" id="MHPP01000021">
    <property type="protein sequence ID" value="OGZ84196.1"/>
    <property type="molecule type" value="Genomic_DNA"/>
</dbReference>
<accession>A0A1G2JAP6</accession>
<name>A0A1G2JAP6_9BACT</name>
<dbReference type="Proteomes" id="UP000177751">
    <property type="component" value="Unassembled WGS sequence"/>
</dbReference>
<organism evidence="1 2">
    <name type="scientific">Candidatus Staskawiczbacteria bacterium RIFOXYC1_FULL_38_18</name>
    <dbReference type="NCBI Taxonomy" id="1802229"/>
    <lineage>
        <taxon>Bacteria</taxon>
        <taxon>Candidatus Staskawicziibacteriota</taxon>
    </lineage>
</organism>
<proteinExistence type="predicted"/>
<comment type="caution">
    <text evidence="1">The sequence shown here is derived from an EMBL/GenBank/DDBJ whole genome shotgun (WGS) entry which is preliminary data.</text>
</comment>
<protein>
    <submittedName>
        <fullName evidence="1">Uncharacterized protein</fullName>
    </submittedName>
</protein>
<dbReference type="AlphaFoldDB" id="A0A1G2JAP6"/>